<evidence type="ECO:0000313" key="1">
    <source>
        <dbReference type="EMBL" id="BBL34866.1"/>
    </source>
</evidence>
<dbReference type="KEGG" id="nst:Nstercoris_01117"/>
<dbReference type="EMBL" id="AP019755">
    <property type="protein sequence ID" value="BBL34866.1"/>
    <property type="molecule type" value="Genomic_DNA"/>
</dbReference>
<dbReference type="Proteomes" id="UP000316473">
    <property type="component" value="Chromosome"/>
</dbReference>
<accession>A0A4Y1YL82</accession>
<proteinExistence type="predicted"/>
<keyword evidence="2" id="KW-1185">Reference proteome</keyword>
<reference evidence="1 2" key="1">
    <citation type="submission" date="2019-06" db="EMBL/GenBank/DDBJ databases">
        <title>Nitrosomonas stercoris KYUHI-S whole genome shotgun sequence.</title>
        <authorList>
            <person name="Nakagawa T."/>
            <person name="Tsuchiya Y."/>
            <person name="Takahashi R."/>
        </authorList>
    </citation>
    <scope>NUCLEOTIDE SEQUENCE [LARGE SCALE GENOMIC DNA]</scope>
    <source>
        <strain evidence="1 2">KYUHI-S</strain>
    </source>
</reference>
<protein>
    <submittedName>
        <fullName evidence="1">Uncharacterized protein</fullName>
    </submittedName>
</protein>
<gene>
    <name evidence="1" type="ORF">Nstercoris_01117</name>
</gene>
<sequence length="44" mass="5320">MKIFLRLILGSKKLVRTYMLNVILIRYRIFSIIKPYILTITEAY</sequence>
<dbReference type="AlphaFoldDB" id="A0A4Y1YL82"/>
<name>A0A4Y1YL82_9PROT</name>
<evidence type="ECO:0000313" key="2">
    <source>
        <dbReference type="Proteomes" id="UP000316473"/>
    </source>
</evidence>
<organism evidence="1 2">
    <name type="scientific">Nitrosomonas stercoris</name>
    <dbReference type="NCBI Taxonomy" id="1444684"/>
    <lineage>
        <taxon>Bacteria</taxon>
        <taxon>Pseudomonadati</taxon>
        <taxon>Pseudomonadota</taxon>
        <taxon>Betaproteobacteria</taxon>
        <taxon>Nitrosomonadales</taxon>
        <taxon>Nitrosomonadaceae</taxon>
        <taxon>Nitrosomonas</taxon>
    </lineage>
</organism>